<evidence type="ECO:0000313" key="3">
    <source>
        <dbReference type="EnsemblPlants" id="KQL01083"/>
    </source>
</evidence>
<gene>
    <name evidence="2" type="ORF">SETIT_6G089200v2</name>
</gene>
<organism evidence="2">
    <name type="scientific">Setaria italica</name>
    <name type="common">Foxtail millet</name>
    <name type="synonym">Panicum italicum</name>
    <dbReference type="NCBI Taxonomy" id="4555"/>
    <lineage>
        <taxon>Eukaryota</taxon>
        <taxon>Viridiplantae</taxon>
        <taxon>Streptophyta</taxon>
        <taxon>Embryophyta</taxon>
        <taxon>Tracheophyta</taxon>
        <taxon>Spermatophyta</taxon>
        <taxon>Magnoliopsida</taxon>
        <taxon>Liliopsida</taxon>
        <taxon>Poales</taxon>
        <taxon>Poaceae</taxon>
        <taxon>PACMAD clade</taxon>
        <taxon>Panicoideae</taxon>
        <taxon>Panicodae</taxon>
        <taxon>Paniceae</taxon>
        <taxon>Cenchrinae</taxon>
        <taxon>Setaria</taxon>
    </lineage>
</organism>
<dbReference type="HOGENOM" id="CLU_1333901_0_0_1"/>
<evidence type="ECO:0000256" key="1">
    <source>
        <dbReference type="SAM" id="MobiDB-lite"/>
    </source>
</evidence>
<dbReference type="Gramene" id="KQL01083">
    <property type="protein sequence ID" value="KQL01083"/>
    <property type="gene ID" value="SETIT_014467mg"/>
</dbReference>
<reference evidence="3" key="3">
    <citation type="submission" date="2018-08" db="UniProtKB">
        <authorList>
            <consortium name="EnsemblPlants"/>
        </authorList>
    </citation>
    <scope>IDENTIFICATION</scope>
    <source>
        <strain evidence="3">Yugu1</strain>
    </source>
</reference>
<dbReference type="AlphaFoldDB" id="K3YJP8"/>
<feature type="compositionally biased region" description="Basic residues" evidence="1">
    <location>
        <begin position="125"/>
        <end position="138"/>
    </location>
</feature>
<accession>K3YJP8</accession>
<evidence type="ECO:0000313" key="2">
    <source>
        <dbReference type="EMBL" id="RCV30372.1"/>
    </source>
</evidence>
<reference evidence="2 4" key="1">
    <citation type="journal article" date="2012" name="Nat. Biotechnol.">
        <title>Reference genome sequence of the model plant Setaria.</title>
        <authorList>
            <person name="Bennetzen J.L."/>
            <person name="Schmutz J."/>
            <person name="Wang H."/>
            <person name="Percifield R."/>
            <person name="Hawkins J."/>
            <person name="Pontaroli A.C."/>
            <person name="Estep M."/>
            <person name="Feng L."/>
            <person name="Vaughn J.N."/>
            <person name="Grimwood J."/>
            <person name="Jenkins J."/>
            <person name="Barry K."/>
            <person name="Lindquist E."/>
            <person name="Hellsten U."/>
            <person name="Deshpande S."/>
            <person name="Wang X."/>
            <person name="Wu X."/>
            <person name="Mitros T."/>
            <person name="Triplett J."/>
            <person name="Yang X."/>
            <person name="Ye C.Y."/>
            <person name="Mauro-Herrera M."/>
            <person name="Wang L."/>
            <person name="Li P."/>
            <person name="Sharma M."/>
            <person name="Sharma R."/>
            <person name="Ronald P.C."/>
            <person name="Panaud O."/>
            <person name="Kellogg E.A."/>
            <person name="Brutnell T.P."/>
            <person name="Doust A.N."/>
            <person name="Tuskan G.A."/>
            <person name="Rokhsar D."/>
            <person name="Devos K.M."/>
        </authorList>
    </citation>
    <scope>NUCLEOTIDE SEQUENCE [LARGE SCALE GENOMIC DNA]</scope>
    <source>
        <strain evidence="4">cv. Yugu1</strain>
        <strain evidence="2">Yugu1</strain>
    </source>
</reference>
<dbReference type="EMBL" id="CM003533">
    <property type="protein sequence ID" value="RCV30372.1"/>
    <property type="molecule type" value="Genomic_DNA"/>
</dbReference>
<dbReference type="EMBL" id="AGNK02003604">
    <property type="status" value="NOT_ANNOTATED_CDS"/>
    <property type="molecule type" value="Genomic_DNA"/>
</dbReference>
<proteinExistence type="predicted"/>
<feature type="compositionally biased region" description="Basic residues" evidence="1">
    <location>
        <begin position="174"/>
        <end position="194"/>
    </location>
</feature>
<evidence type="ECO:0000313" key="4">
    <source>
        <dbReference type="Proteomes" id="UP000004995"/>
    </source>
</evidence>
<dbReference type="Proteomes" id="UP000004995">
    <property type="component" value="Unassembled WGS sequence"/>
</dbReference>
<keyword evidence="4" id="KW-1185">Reference proteome</keyword>
<feature type="compositionally biased region" description="Basic residues" evidence="1">
    <location>
        <begin position="78"/>
        <end position="92"/>
    </location>
</feature>
<reference evidence="2" key="2">
    <citation type="submission" date="2015-07" db="EMBL/GenBank/DDBJ databases">
        <authorList>
            <person name="Noorani M."/>
        </authorList>
    </citation>
    <scope>NUCLEOTIDE SEQUENCE</scope>
    <source>
        <strain evidence="2">Yugu1</strain>
    </source>
</reference>
<feature type="region of interest" description="Disordered" evidence="1">
    <location>
        <begin position="1"/>
        <end position="194"/>
    </location>
</feature>
<feature type="compositionally biased region" description="Pro residues" evidence="1">
    <location>
        <begin position="22"/>
        <end position="32"/>
    </location>
</feature>
<feature type="compositionally biased region" description="Low complexity" evidence="1">
    <location>
        <begin position="154"/>
        <end position="173"/>
    </location>
</feature>
<feature type="compositionally biased region" description="Low complexity" evidence="1">
    <location>
        <begin position="93"/>
        <end position="114"/>
    </location>
</feature>
<protein>
    <submittedName>
        <fullName evidence="2 3">Uncharacterized protein</fullName>
    </submittedName>
</protein>
<name>K3YJP8_SETIT</name>
<sequence>MSRKACCCRPLASPAKQEPRRPPTPSHPPPSGISPLASFASTLLQEPSGGDRWRSSSPEQPAVDASGRAPAPPPPPPRQRHGRLRPHRRRLQGRGFLLREGSRGVPAAFAAGEAARGGAGEARERRGRQRPGGHRGKLPGRGGGGAAGVRDGHAAGAAAAAAPAPAAAAALPARARRHLRRPGPARARPLRRQGRRQHRYALLLLL</sequence>
<dbReference type="EnsemblPlants" id="KQL01083">
    <property type="protein sequence ID" value="KQL01083"/>
    <property type="gene ID" value="SETIT_014467mg"/>
</dbReference>